<evidence type="ECO:0000256" key="1">
    <source>
        <dbReference type="ARBA" id="ARBA00009003"/>
    </source>
</evidence>
<keyword evidence="3" id="KW-0328">Glycosyltransferase</keyword>
<reference evidence="3 4" key="1">
    <citation type="submission" date="2018-11" db="EMBL/GenBank/DDBJ databases">
        <title>Genome sequence of Saitozyma podzolica DSM 27192.</title>
        <authorList>
            <person name="Aliyu H."/>
            <person name="Gorte O."/>
            <person name="Ochsenreither K."/>
        </authorList>
    </citation>
    <scope>NUCLEOTIDE SEQUENCE [LARGE SCALE GENOMIC DNA]</scope>
    <source>
        <strain evidence="3 4">DSM 27192</strain>
    </source>
</reference>
<feature type="region of interest" description="Disordered" evidence="2">
    <location>
        <begin position="19"/>
        <end position="60"/>
    </location>
</feature>
<dbReference type="Proteomes" id="UP000279259">
    <property type="component" value="Unassembled WGS sequence"/>
</dbReference>
<evidence type="ECO:0000313" key="3">
    <source>
        <dbReference type="EMBL" id="RSH95132.1"/>
    </source>
</evidence>
<dbReference type="SUPFAM" id="SSF53448">
    <property type="entry name" value="Nucleotide-diphospho-sugar transferases"/>
    <property type="match status" value="1"/>
</dbReference>
<gene>
    <name evidence="3" type="primary">OCH1_1</name>
    <name evidence="3" type="ORF">EHS25_000218</name>
</gene>
<dbReference type="EMBL" id="RSCD01000001">
    <property type="protein sequence ID" value="RSH95132.1"/>
    <property type="molecule type" value="Genomic_DNA"/>
</dbReference>
<dbReference type="GO" id="GO:0000009">
    <property type="term" value="F:alpha-1,6-mannosyltransferase activity"/>
    <property type="evidence" value="ECO:0007669"/>
    <property type="project" value="InterPro"/>
</dbReference>
<dbReference type="PANTHER" id="PTHR31834">
    <property type="entry name" value="INITIATION-SPECIFIC ALPHA-1,6-MANNOSYLTRANSFERASE"/>
    <property type="match status" value="1"/>
</dbReference>
<keyword evidence="4" id="KW-1185">Reference proteome</keyword>
<dbReference type="AlphaFoldDB" id="A0A427YVM8"/>
<dbReference type="STRING" id="1890683.A0A427YVM8"/>
<dbReference type="InterPro" id="IPR039367">
    <property type="entry name" value="Och1-like"/>
</dbReference>
<comment type="caution">
    <text evidence="3">The sequence shown here is derived from an EMBL/GenBank/DDBJ whole genome shotgun (WGS) entry which is preliminary data.</text>
</comment>
<sequence>MPSPPEWMRRWLRSSGEYMRLPTSSLPGSPELPTSTTTSTSTPAPMTHSGSHSATSSLSSYKPAAPARRRLLQISLVALLFIGGTGLIAHKRIAEGTTWVEWEETNNQTPDTGSGRVETEGSGEMWGWSEQMGWQMDESKGLIELDDGDEKYRLGVGYDDEGIREYFSRLHSFAVSLPTPLHRPLISSLNTHLPPGYTHLLPAAETIEVDTAMISYKTVHQTDKTRDSADAAGRPWLKLNARDGWRLNFLDDDEAFEWVADRFEGSDVEWAWRYMHRGVLRADFLRYLLPLIEGGVYSDVDTTPIRPIEDWGRTNVEYLDLSSTDGPDWRSNLSAEPSVVVAIDVDVHSLTNWADFGWPRPLGICQWTLSGAPSHPIFLDAARRVVNATRVVEDWEEERVWAIENFERLGKKKEAEQWRKAGKDQAMNVMEWTGPGLFTDSVIAFLLARYNVSWHRLRGLDHPLRIGDVTILPITAFSPGGEPDFRSGGPNSPQANVLHNFRGSWKSDGAR</sequence>
<dbReference type="GO" id="GO:0006487">
    <property type="term" value="P:protein N-linked glycosylation"/>
    <property type="evidence" value="ECO:0007669"/>
    <property type="project" value="TreeGrafter"/>
</dbReference>
<accession>A0A427YVM8</accession>
<dbReference type="OrthoDB" id="409543at2759"/>
<dbReference type="InterPro" id="IPR007577">
    <property type="entry name" value="GlycoTrfase_DXD_sugar-bd_CS"/>
</dbReference>
<evidence type="ECO:0000313" key="4">
    <source>
        <dbReference type="Proteomes" id="UP000279259"/>
    </source>
</evidence>
<organism evidence="3 4">
    <name type="scientific">Saitozyma podzolica</name>
    <dbReference type="NCBI Taxonomy" id="1890683"/>
    <lineage>
        <taxon>Eukaryota</taxon>
        <taxon>Fungi</taxon>
        <taxon>Dikarya</taxon>
        <taxon>Basidiomycota</taxon>
        <taxon>Agaricomycotina</taxon>
        <taxon>Tremellomycetes</taxon>
        <taxon>Tremellales</taxon>
        <taxon>Trimorphomycetaceae</taxon>
        <taxon>Saitozyma</taxon>
    </lineage>
</organism>
<dbReference type="GO" id="GO:0000136">
    <property type="term" value="C:mannan polymerase complex"/>
    <property type="evidence" value="ECO:0007669"/>
    <property type="project" value="TreeGrafter"/>
</dbReference>
<name>A0A427YVM8_9TREE</name>
<proteinExistence type="inferred from homology"/>
<dbReference type="PANTHER" id="PTHR31834:SF1">
    <property type="entry name" value="INITIATION-SPECIFIC ALPHA-1,6-MANNOSYLTRANSFERASE"/>
    <property type="match status" value="1"/>
</dbReference>
<feature type="compositionally biased region" description="Low complexity" evidence="2">
    <location>
        <begin position="21"/>
        <end position="60"/>
    </location>
</feature>
<dbReference type="InterPro" id="IPR029044">
    <property type="entry name" value="Nucleotide-diphossugar_trans"/>
</dbReference>
<dbReference type="Gene3D" id="3.90.550.20">
    <property type="match status" value="1"/>
</dbReference>
<dbReference type="Pfam" id="PF04488">
    <property type="entry name" value="Gly_transf_sug"/>
    <property type="match status" value="1"/>
</dbReference>
<evidence type="ECO:0000256" key="2">
    <source>
        <dbReference type="SAM" id="MobiDB-lite"/>
    </source>
</evidence>
<protein>
    <submittedName>
        <fullName evidence="3">Membrane-bound alpha-1,6-mannosyltransferase Initiation-specific</fullName>
    </submittedName>
</protein>
<keyword evidence="3" id="KW-0808">Transferase</keyword>
<comment type="similarity">
    <text evidence="1">Belongs to the glycosyltransferase 32 family.</text>
</comment>